<feature type="domain" description="Acyl-CoA dehydrogenase/oxidase N-terminal" evidence="11">
    <location>
        <begin position="14"/>
        <end position="124"/>
    </location>
</feature>
<dbReference type="RefSeq" id="WP_016891956.1">
    <property type="nucleotide sequence ID" value="NZ_AP022621.1"/>
</dbReference>
<dbReference type="Pfam" id="PF00441">
    <property type="entry name" value="Acyl-CoA_dh_1"/>
    <property type="match status" value="1"/>
</dbReference>
<keyword evidence="5 8" id="KW-0560">Oxidoreductase</keyword>
<dbReference type="InterPro" id="IPR009075">
    <property type="entry name" value="AcylCo_DH/oxidase_C"/>
</dbReference>
<organism evidence="12 13">
    <name type="scientific">Mycobacteroides abscessus</name>
    <dbReference type="NCBI Taxonomy" id="36809"/>
    <lineage>
        <taxon>Bacteria</taxon>
        <taxon>Bacillati</taxon>
        <taxon>Actinomycetota</taxon>
        <taxon>Actinomycetes</taxon>
        <taxon>Mycobacteriales</taxon>
        <taxon>Mycobacteriaceae</taxon>
        <taxon>Mycobacteroides</taxon>
    </lineage>
</organism>
<dbReference type="GO" id="GO:0050660">
    <property type="term" value="F:flavin adenine dinucleotide binding"/>
    <property type="evidence" value="ECO:0007669"/>
    <property type="project" value="InterPro"/>
</dbReference>
<dbReference type="InterPro" id="IPR006091">
    <property type="entry name" value="Acyl-CoA_Oxase/DH_mid-dom"/>
</dbReference>
<dbReference type="AlphaFoldDB" id="A0A0U0ZMA4"/>
<sequence length="387" mass="41504">MAGNPSFDLFKLGEEHDELRAAIRGLAEKEIAPHAKDVDEKARFPQEALDALVASGFNAVHVPEEYDGQGADSVAACIVIEEVARVCASSSLIPAVNKLGTMGLILNGSDELKKQVLPSIASGEAMASYALSEREAGSDAASMRTRAKADGDDWIINGSKCWITNGGKSSWYTVMAVTDPEKKANGISAFMVHKDDEGFTVGPLEHKLGIKGSPTAELYFENCRIPGDRIIGEPGTGFKTALQTLDHTRPTIGAQALGIAQGALDQAIAYTKDRKQFGKSISDFQGVQFMLADMAMKIEAARLMVYTAAARAERGEKNLGFISSASKCFASDVAMEVTTDAVQLFGGAGYTTDFPVERMMRDAKITQIYEGTNQIQRVVMSRALLTS</sequence>
<evidence type="ECO:0000256" key="3">
    <source>
        <dbReference type="ARBA" id="ARBA00022630"/>
    </source>
</evidence>
<dbReference type="PROSITE" id="PS00073">
    <property type="entry name" value="ACYL_COA_DH_2"/>
    <property type="match status" value="1"/>
</dbReference>
<dbReference type="FunFam" id="2.40.110.10:FF:000001">
    <property type="entry name" value="Acyl-CoA dehydrogenase, mitochondrial"/>
    <property type="match status" value="1"/>
</dbReference>
<evidence type="ECO:0000313" key="13">
    <source>
        <dbReference type="Proteomes" id="UP000045782"/>
    </source>
</evidence>
<evidence type="ECO:0000256" key="7">
    <source>
        <dbReference type="ARBA" id="ARBA00071575"/>
    </source>
</evidence>
<dbReference type="InterPro" id="IPR009100">
    <property type="entry name" value="AcylCoA_DH/oxidase_NM_dom_sf"/>
</dbReference>
<dbReference type="SUPFAM" id="SSF47203">
    <property type="entry name" value="Acyl-CoA dehydrogenase C-terminal domain-like"/>
    <property type="match status" value="1"/>
</dbReference>
<keyword evidence="4 8" id="KW-0274">FAD</keyword>
<dbReference type="InterPro" id="IPR046373">
    <property type="entry name" value="Acyl-CoA_Oxase/DH_mid-dom_sf"/>
</dbReference>
<dbReference type="Pfam" id="PF02771">
    <property type="entry name" value="Acyl-CoA_dh_N"/>
    <property type="match status" value="1"/>
</dbReference>
<dbReference type="SUPFAM" id="SSF56645">
    <property type="entry name" value="Acyl-CoA dehydrogenase NM domain-like"/>
    <property type="match status" value="1"/>
</dbReference>
<dbReference type="FunFam" id="1.10.540.10:FF:000023">
    <property type="entry name" value="Acyl-CoA dehydrogenase FadE25"/>
    <property type="match status" value="1"/>
</dbReference>
<dbReference type="InterPro" id="IPR006089">
    <property type="entry name" value="Acyl-CoA_DH_CS"/>
</dbReference>
<feature type="domain" description="Acyl-CoA oxidase/dehydrogenase middle" evidence="10">
    <location>
        <begin position="129"/>
        <end position="223"/>
    </location>
</feature>
<dbReference type="EMBL" id="CSWP01000005">
    <property type="protein sequence ID" value="CPV55073.1"/>
    <property type="molecule type" value="Genomic_DNA"/>
</dbReference>
<evidence type="ECO:0000256" key="1">
    <source>
        <dbReference type="ARBA" id="ARBA00001974"/>
    </source>
</evidence>
<dbReference type="Gene3D" id="1.10.540.10">
    <property type="entry name" value="Acyl-CoA dehydrogenase/oxidase, N-terminal domain"/>
    <property type="match status" value="1"/>
</dbReference>
<dbReference type="InterPro" id="IPR013786">
    <property type="entry name" value="AcylCoA_DH/ox_N"/>
</dbReference>
<gene>
    <name evidence="12" type="ORF">ERS075579_02639</name>
</gene>
<evidence type="ECO:0000256" key="4">
    <source>
        <dbReference type="ARBA" id="ARBA00022827"/>
    </source>
</evidence>
<evidence type="ECO:0000259" key="11">
    <source>
        <dbReference type="Pfam" id="PF02771"/>
    </source>
</evidence>
<dbReference type="PANTHER" id="PTHR43884:SF12">
    <property type="entry name" value="ISOVALERYL-COA DEHYDROGENASE, MITOCHONDRIAL-RELATED"/>
    <property type="match status" value="1"/>
</dbReference>
<dbReference type="Gene3D" id="2.40.110.10">
    <property type="entry name" value="Butyryl-CoA Dehydrogenase, subunit A, domain 2"/>
    <property type="match status" value="1"/>
</dbReference>
<dbReference type="InterPro" id="IPR036250">
    <property type="entry name" value="AcylCo_DH-like_C"/>
</dbReference>
<evidence type="ECO:0000256" key="6">
    <source>
        <dbReference type="ARBA" id="ARBA00052546"/>
    </source>
</evidence>
<dbReference type="Gene3D" id="1.20.140.10">
    <property type="entry name" value="Butyryl-CoA Dehydrogenase, subunit A, domain 3"/>
    <property type="match status" value="1"/>
</dbReference>
<accession>A0A0U0ZMA4</accession>
<comment type="cofactor">
    <cofactor evidence="1 8">
        <name>FAD</name>
        <dbReference type="ChEBI" id="CHEBI:57692"/>
    </cofactor>
</comment>
<evidence type="ECO:0000313" key="12">
    <source>
        <dbReference type="EMBL" id="CPV55073.1"/>
    </source>
</evidence>
<protein>
    <recommendedName>
        <fullName evidence="7">Probable acyl-CoA dehydrogenase fadE25</fullName>
    </recommendedName>
</protein>
<evidence type="ECO:0000256" key="5">
    <source>
        <dbReference type="ARBA" id="ARBA00023002"/>
    </source>
</evidence>
<dbReference type="PANTHER" id="PTHR43884">
    <property type="entry name" value="ACYL-COA DEHYDROGENASE"/>
    <property type="match status" value="1"/>
</dbReference>
<dbReference type="CDD" id="cd01158">
    <property type="entry name" value="SCAD_SBCAD"/>
    <property type="match status" value="1"/>
</dbReference>
<evidence type="ECO:0000259" key="9">
    <source>
        <dbReference type="Pfam" id="PF00441"/>
    </source>
</evidence>
<dbReference type="FunFam" id="1.20.140.10:FF:000004">
    <property type="entry name" value="Acyl-CoA dehydrogenase FadE25"/>
    <property type="match status" value="1"/>
</dbReference>
<dbReference type="InterPro" id="IPR037069">
    <property type="entry name" value="AcylCoA_DH/ox_N_sf"/>
</dbReference>
<evidence type="ECO:0000256" key="8">
    <source>
        <dbReference type="RuleBase" id="RU362125"/>
    </source>
</evidence>
<dbReference type="Proteomes" id="UP000045782">
    <property type="component" value="Unassembled WGS sequence"/>
</dbReference>
<feature type="domain" description="Acyl-CoA dehydrogenase/oxidase C-terminal" evidence="9">
    <location>
        <begin position="235"/>
        <end position="385"/>
    </location>
</feature>
<dbReference type="GO" id="GO:0003995">
    <property type="term" value="F:acyl-CoA dehydrogenase activity"/>
    <property type="evidence" value="ECO:0007669"/>
    <property type="project" value="InterPro"/>
</dbReference>
<dbReference type="Pfam" id="PF02770">
    <property type="entry name" value="Acyl-CoA_dh_M"/>
    <property type="match status" value="1"/>
</dbReference>
<dbReference type="PROSITE" id="PS00072">
    <property type="entry name" value="ACYL_COA_DH_1"/>
    <property type="match status" value="1"/>
</dbReference>
<name>A0A0U0ZMA4_9MYCO</name>
<evidence type="ECO:0000259" key="10">
    <source>
        <dbReference type="Pfam" id="PF02770"/>
    </source>
</evidence>
<comment type="catalytic activity">
    <reaction evidence="6">
        <text>a 2,3-saturated acyl-CoA + A = a 2,3-dehydroacyl-CoA + AH2</text>
        <dbReference type="Rhea" id="RHEA:48608"/>
        <dbReference type="ChEBI" id="CHEBI:13193"/>
        <dbReference type="ChEBI" id="CHEBI:17499"/>
        <dbReference type="ChEBI" id="CHEBI:60015"/>
        <dbReference type="ChEBI" id="CHEBI:65111"/>
    </reaction>
</comment>
<keyword evidence="3 8" id="KW-0285">Flavoprotein</keyword>
<proteinExistence type="inferred from homology"/>
<reference evidence="12 13" key="1">
    <citation type="submission" date="2015-03" db="EMBL/GenBank/DDBJ databases">
        <authorList>
            <person name="Murphy D."/>
        </authorList>
    </citation>
    <scope>NUCLEOTIDE SEQUENCE [LARGE SCALE GENOMIC DNA]</scope>
    <source>
        <strain evidence="12 13">PAP088</strain>
    </source>
</reference>
<dbReference type="PIRSF" id="PIRSF016578">
    <property type="entry name" value="HsaA"/>
    <property type="match status" value="1"/>
</dbReference>
<comment type="similarity">
    <text evidence="2 8">Belongs to the acyl-CoA dehydrogenase family.</text>
</comment>
<evidence type="ECO:0000256" key="2">
    <source>
        <dbReference type="ARBA" id="ARBA00009347"/>
    </source>
</evidence>